<dbReference type="OrthoDB" id="8185598at2759"/>
<keyword evidence="5" id="KW-1185">Reference proteome</keyword>
<evidence type="ECO:0000256" key="4">
    <source>
        <dbReference type="SAM" id="SignalP"/>
    </source>
</evidence>
<reference evidence="6" key="1">
    <citation type="submission" date="2025-08" db="UniProtKB">
        <authorList>
            <consortium name="RefSeq"/>
        </authorList>
    </citation>
    <scope>IDENTIFICATION</scope>
    <source>
        <tissue evidence="6">Whole organism</tissue>
    </source>
</reference>
<feature type="chain" id="PRO_5034637487" evidence="4">
    <location>
        <begin position="21"/>
        <end position="268"/>
    </location>
</feature>
<dbReference type="AlphaFoldDB" id="A0A8B7ND27"/>
<dbReference type="KEGG" id="hazt:108668763"/>
<feature type="signal peptide" evidence="4">
    <location>
        <begin position="1"/>
        <end position="20"/>
    </location>
</feature>
<sequence>MMLKISLVAVVFVFLQAASAQEFALLVRNCRDKHLSRLNECLVSAIKRIQPQLGDGIPSLNIPPMEPLLLDDILFRQAEGPVNIEARYRKVMVTGASMFDLKYFDWFAEEKKMFLGMTFPMMIMTGQYNLTGNVFQLPVEGNGDFVVMLDGIVAQSVGEISVAADGSTRLSNMKLNFDIMKMKSKLMNLFNGNQVLSETLHHFLNSNSQVVLDEVRPEISRQLSGFVTNLLQALISSLPNEVLSTIENSNTQDKHRQRTLQVRAGNTV</sequence>
<evidence type="ECO:0000313" key="6">
    <source>
        <dbReference type="RefSeq" id="XP_018011503.1"/>
    </source>
</evidence>
<organism evidence="5 6">
    <name type="scientific">Hyalella azteca</name>
    <name type="common">Amphipod</name>
    <dbReference type="NCBI Taxonomy" id="294128"/>
    <lineage>
        <taxon>Eukaryota</taxon>
        <taxon>Metazoa</taxon>
        <taxon>Ecdysozoa</taxon>
        <taxon>Arthropoda</taxon>
        <taxon>Crustacea</taxon>
        <taxon>Multicrustacea</taxon>
        <taxon>Malacostraca</taxon>
        <taxon>Eumalacostraca</taxon>
        <taxon>Peracarida</taxon>
        <taxon>Amphipoda</taxon>
        <taxon>Senticaudata</taxon>
        <taxon>Talitrida</taxon>
        <taxon>Talitroidea</taxon>
        <taxon>Hyalellidae</taxon>
        <taxon>Hyalella</taxon>
    </lineage>
</organism>
<keyword evidence="1 4" id="KW-0732">Signal</keyword>
<dbReference type="OMA" id="SEFQIHE"/>
<evidence type="ECO:0000313" key="5">
    <source>
        <dbReference type="Proteomes" id="UP000694843"/>
    </source>
</evidence>
<dbReference type="Pfam" id="PF06585">
    <property type="entry name" value="JHBP"/>
    <property type="match status" value="1"/>
</dbReference>
<proteinExistence type="inferred from homology"/>
<dbReference type="RefSeq" id="XP_018011503.1">
    <property type="nucleotide sequence ID" value="XM_018156014.2"/>
</dbReference>
<accession>A0A8B7ND27</accession>
<dbReference type="FunFam" id="3.15.10.30:FF:000001">
    <property type="entry name" value="Takeout-like protein 1"/>
    <property type="match status" value="1"/>
</dbReference>
<evidence type="ECO:0000256" key="3">
    <source>
        <dbReference type="SAM" id="MobiDB-lite"/>
    </source>
</evidence>
<dbReference type="InterPro" id="IPR038606">
    <property type="entry name" value="To_sf"/>
</dbReference>
<dbReference type="SMART" id="SM00700">
    <property type="entry name" value="JHBP"/>
    <property type="match status" value="1"/>
</dbReference>
<name>A0A8B7ND27_HYAAZ</name>
<comment type="similarity">
    <text evidence="2">Belongs to the TO family.</text>
</comment>
<dbReference type="PANTHER" id="PTHR11008:SF41">
    <property type="entry name" value="RE70318P"/>
    <property type="match status" value="1"/>
</dbReference>
<dbReference type="Gene3D" id="3.15.10.30">
    <property type="entry name" value="Haemolymph juvenile hormone binding protein"/>
    <property type="match status" value="1"/>
</dbReference>
<dbReference type="PANTHER" id="PTHR11008">
    <property type="entry name" value="PROTEIN TAKEOUT-LIKE PROTEIN"/>
    <property type="match status" value="1"/>
</dbReference>
<feature type="region of interest" description="Disordered" evidence="3">
    <location>
        <begin position="249"/>
        <end position="268"/>
    </location>
</feature>
<dbReference type="Proteomes" id="UP000694843">
    <property type="component" value="Unplaced"/>
</dbReference>
<dbReference type="InterPro" id="IPR010562">
    <property type="entry name" value="Haemolymph_juvenile_hormone-bd"/>
</dbReference>
<evidence type="ECO:0000256" key="1">
    <source>
        <dbReference type="ARBA" id="ARBA00022729"/>
    </source>
</evidence>
<gene>
    <name evidence="6" type="primary">LOC108668763</name>
</gene>
<dbReference type="GeneID" id="108668763"/>
<evidence type="ECO:0000256" key="2">
    <source>
        <dbReference type="ARBA" id="ARBA00060902"/>
    </source>
</evidence>
<protein>
    <submittedName>
        <fullName evidence="6">Protein takeout</fullName>
    </submittedName>
</protein>
<dbReference type="GO" id="GO:0007623">
    <property type="term" value="P:circadian rhythm"/>
    <property type="evidence" value="ECO:0007669"/>
    <property type="project" value="UniProtKB-ARBA"/>
</dbReference>